<comment type="caution">
    <text evidence="1">The sequence shown here is derived from an EMBL/GenBank/DDBJ whole genome shotgun (WGS) entry which is preliminary data.</text>
</comment>
<organism evidence="1 2">
    <name type="scientific">Leptospira kemamanensis</name>
    <dbReference type="NCBI Taxonomy" id="2484942"/>
    <lineage>
        <taxon>Bacteria</taxon>
        <taxon>Pseudomonadati</taxon>
        <taxon>Spirochaetota</taxon>
        <taxon>Spirochaetia</taxon>
        <taxon>Leptospirales</taxon>
        <taxon>Leptospiraceae</taxon>
        <taxon>Leptospira</taxon>
    </lineage>
</organism>
<dbReference type="InterPro" id="IPR058081">
    <property type="entry name" value="LBF_2127"/>
</dbReference>
<evidence type="ECO:0000313" key="1">
    <source>
        <dbReference type="EMBL" id="TGL55104.1"/>
    </source>
</evidence>
<reference evidence="1" key="1">
    <citation type="journal article" date="2019" name="PLoS Negl. Trop. Dis.">
        <title>Revisiting the worldwide diversity of Leptospira species in the environment.</title>
        <authorList>
            <person name="Vincent A.T."/>
            <person name="Schiettekatte O."/>
            <person name="Bourhy P."/>
            <person name="Veyrier F.J."/>
            <person name="Picardeau M."/>
        </authorList>
    </citation>
    <scope>NUCLEOTIDE SEQUENCE [LARGE SCALE GENOMIC DNA]</scope>
    <source>
        <strain evidence="1">201702454</strain>
    </source>
</reference>
<dbReference type="OrthoDB" id="331468at2"/>
<dbReference type="PROSITE" id="PS51257">
    <property type="entry name" value="PROKAR_LIPOPROTEIN"/>
    <property type="match status" value="1"/>
</dbReference>
<keyword evidence="2" id="KW-1185">Reference proteome</keyword>
<dbReference type="AlphaFoldDB" id="A0A4R9JRH0"/>
<dbReference type="NCBIfam" id="NF047770">
    <property type="entry name" value="LBF_2127_lipo"/>
    <property type="match status" value="1"/>
</dbReference>
<sequence length="198" mass="23306">MRNSFVSLLFLFFFVSCQVDIRQIPPSKQDTVQSIAKYPNQIFIGKFDIITSDRLGFVKGWKPVFIEYLKSARMFNKVSIPDENSKITADDYAIDVTITPRYSDNYNYWWTWPAIYPMVAYWPVQIREHSYKVQFEYSLYKGSKLITSNTLQEEAEYTVEIYGFFRTANIEKMIESTNLLVMDKALRDLEGRLQSSQN</sequence>
<evidence type="ECO:0008006" key="3">
    <source>
        <dbReference type="Google" id="ProtNLM"/>
    </source>
</evidence>
<evidence type="ECO:0000313" key="2">
    <source>
        <dbReference type="Proteomes" id="UP000297609"/>
    </source>
</evidence>
<name>A0A4R9JRH0_9LEPT</name>
<protein>
    <recommendedName>
        <fullName evidence="3">Lipoprotein</fullName>
    </recommendedName>
</protein>
<dbReference type="Proteomes" id="UP000297609">
    <property type="component" value="Unassembled WGS sequence"/>
</dbReference>
<proteinExistence type="predicted"/>
<accession>A0A4R9JRH0</accession>
<gene>
    <name evidence="1" type="ORF">EHQ59_05720</name>
</gene>
<dbReference type="EMBL" id="RQGG01000013">
    <property type="protein sequence ID" value="TGL55104.1"/>
    <property type="molecule type" value="Genomic_DNA"/>
</dbReference>
<dbReference type="RefSeq" id="WP_135618303.1">
    <property type="nucleotide sequence ID" value="NZ_RQGG01000013.1"/>
</dbReference>